<evidence type="ECO:0000256" key="3">
    <source>
        <dbReference type="ARBA" id="ARBA00009477"/>
    </source>
</evidence>
<dbReference type="Pfam" id="PF25876">
    <property type="entry name" value="HH_MFP_RND"/>
    <property type="match status" value="1"/>
</dbReference>
<keyword evidence="6" id="KW-0175">Coiled coil</keyword>
<keyword evidence="5" id="KW-0862">Zinc</keyword>
<feature type="domain" description="CENP-V/GFA" evidence="8">
    <location>
        <begin position="1"/>
        <end position="123"/>
    </location>
</feature>
<dbReference type="AlphaFoldDB" id="A0A1L5NI63"/>
<dbReference type="Pfam" id="PF04828">
    <property type="entry name" value="GFA"/>
    <property type="match status" value="1"/>
</dbReference>
<dbReference type="GO" id="GO:0022857">
    <property type="term" value="F:transmembrane transporter activity"/>
    <property type="evidence" value="ECO:0007669"/>
    <property type="project" value="InterPro"/>
</dbReference>
<dbReference type="InterPro" id="IPR006913">
    <property type="entry name" value="CENP-V/GFA"/>
</dbReference>
<dbReference type="NCBIfam" id="TIGR01730">
    <property type="entry name" value="RND_mfp"/>
    <property type="match status" value="1"/>
</dbReference>
<dbReference type="InterPro" id="IPR058792">
    <property type="entry name" value="Beta-barrel_RND_2"/>
</dbReference>
<dbReference type="OrthoDB" id="9791520at2"/>
<evidence type="ECO:0000256" key="4">
    <source>
        <dbReference type="ARBA" id="ARBA00022723"/>
    </source>
</evidence>
<dbReference type="GO" id="GO:0016846">
    <property type="term" value="F:carbon-sulfur lyase activity"/>
    <property type="evidence" value="ECO:0007669"/>
    <property type="project" value="InterPro"/>
</dbReference>
<name>A0A1L5NI63_9HYPH</name>
<dbReference type="PANTHER" id="PTHR32347">
    <property type="entry name" value="EFFLUX SYSTEM COMPONENT YKNX-RELATED"/>
    <property type="match status" value="1"/>
</dbReference>
<dbReference type="GO" id="GO:0030313">
    <property type="term" value="C:cell envelope"/>
    <property type="evidence" value="ECO:0007669"/>
    <property type="project" value="UniProtKB-SubCell"/>
</dbReference>
<dbReference type="InterPro" id="IPR011057">
    <property type="entry name" value="Mss4-like_sf"/>
</dbReference>
<sequence>MKGEPLRAGLCHCADCRKESGSAFATFAVWPLAAFEHSGSVATYEGRSFCPACGGRLLVAAAALIAVAGTGAFFYNGRSGNGYSYATQPAKRGDLTVLVTATGSVQPTEQVDISSELSGTVRDVNVDYNSEVKSGEVLAVLDTNKLEADVKSSRAKLDSAKANVLKANADLLSAQVSLERLRSLVRGSVSTQQSLDDATYKYESAAATKQINEAEVLSAEADLRLAEVNLAKARIVSPVDGVILTRSVDPGATVAASLSAPVLFTIAGDLRKMELQVDVDEADVGQIGVGQKATFTVDAYPNKSFPAEIEQIRFASETTNNVVTYKAVLSVDNADLLLRPGMTATADITVEAVKDTLMVPNAALRYAPPEAESRGSRGIFGLFRPPRMGPRSGGNRGNRSEALTGAKRRVWVLREGRQMPLVIQVGSSDGQFTQVSAGELKEGDALVTDATTRTQ</sequence>
<dbReference type="Gene3D" id="2.40.420.20">
    <property type="match status" value="1"/>
</dbReference>
<comment type="subcellular location">
    <subcellularLocation>
        <location evidence="1">Cell envelope</location>
    </subcellularLocation>
</comment>
<accession>A0A1L5NI63</accession>
<evidence type="ECO:0000313" key="10">
    <source>
        <dbReference type="Proteomes" id="UP000184749"/>
    </source>
</evidence>
<dbReference type="Gene3D" id="3.90.1590.10">
    <property type="entry name" value="glutathione-dependent formaldehyde- activating enzyme (gfa)"/>
    <property type="match status" value="1"/>
</dbReference>
<comment type="similarity">
    <text evidence="3">Belongs to the membrane fusion protein (MFP) (TC 8.A.1) family.</text>
</comment>
<dbReference type="EMBL" id="CP017101">
    <property type="protein sequence ID" value="APO67616.1"/>
    <property type="molecule type" value="Genomic_DNA"/>
</dbReference>
<evidence type="ECO:0000256" key="1">
    <source>
        <dbReference type="ARBA" id="ARBA00004196"/>
    </source>
</evidence>
<dbReference type="InterPro" id="IPR050465">
    <property type="entry name" value="UPF0194_transport"/>
</dbReference>
<dbReference type="GO" id="GO:0046872">
    <property type="term" value="F:metal ion binding"/>
    <property type="evidence" value="ECO:0007669"/>
    <property type="project" value="UniProtKB-KW"/>
</dbReference>
<dbReference type="InterPro" id="IPR058625">
    <property type="entry name" value="MdtA-like_BSH"/>
</dbReference>
<dbReference type="STRING" id="56730.IE4872_CH01999"/>
<dbReference type="SUPFAM" id="SSF51316">
    <property type="entry name" value="Mss4-like"/>
    <property type="match status" value="1"/>
</dbReference>
<reference evidence="9 10" key="1">
    <citation type="submission" date="2016-09" db="EMBL/GenBank/DDBJ databases">
        <title>The complete genome sequences of Rhizobium gallicum, symbiovars gallicum and phaseoli, symbionts associated to common bean (Phaseolus vulgaris).</title>
        <authorList>
            <person name="Bustos P."/>
            <person name="Santamaria R.I."/>
            <person name="Perez-Carrascal O.M."/>
            <person name="Juarez S."/>
            <person name="Lozano L."/>
            <person name="Martinez-Flores I."/>
            <person name="Martinez-Romero E."/>
            <person name="Cevallos M."/>
            <person name="Romero D."/>
            <person name="Davila G."/>
            <person name="Gonzalez V."/>
        </authorList>
    </citation>
    <scope>NUCLEOTIDE SEQUENCE [LARGE SCALE GENOMIC DNA]</scope>
    <source>
        <strain evidence="9 10">IE4872</strain>
    </source>
</reference>
<keyword evidence="4" id="KW-0479">Metal-binding</keyword>
<gene>
    <name evidence="9" type="ORF">IE4872_CH01999</name>
</gene>
<dbReference type="Pfam" id="PF25917">
    <property type="entry name" value="BSH_RND"/>
    <property type="match status" value="1"/>
</dbReference>
<dbReference type="PROSITE" id="PS51891">
    <property type="entry name" value="CENP_V_GFA"/>
    <property type="match status" value="1"/>
</dbReference>
<dbReference type="SUPFAM" id="SSF111369">
    <property type="entry name" value="HlyD-like secretion proteins"/>
    <property type="match status" value="1"/>
</dbReference>
<evidence type="ECO:0000259" key="8">
    <source>
        <dbReference type="PROSITE" id="PS51891"/>
    </source>
</evidence>
<dbReference type="Gene3D" id="1.10.287.470">
    <property type="entry name" value="Helix hairpin bin"/>
    <property type="match status" value="1"/>
</dbReference>
<dbReference type="FunFam" id="2.40.30.170:FF:000010">
    <property type="entry name" value="Efflux RND transporter periplasmic adaptor subunit"/>
    <property type="match status" value="1"/>
</dbReference>
<evidence type="ECO:0000256" key="7">
    <source>
        <dbReference type="SAM" id="MobiDB-lite"/>
    </source>
</evidence>
<protein>
    <submittedName>
        <fullName evidence="9">RND family efflux transporter protein</fullName>
    </submittedName>
</protein>
<evidence type="ECO:0000256" key="6">
    <source>
        <dbReference type="ARBA" id="ARBA00023054"/>
    </source>
</evidence>
<organism evidence="9 10">
    <name type="scientific">Rhizobium gallicum</name>
    <dbReference type="NCBI Taxonomy" id="56730"/>
    <lineage>
        <taxon>Bacteria</taxon>
        <taxon>Pseudomonadati</taxon>
        <taxon>Pseudomonadota</taxon>
        <taxon>Alphaproteobacteria</taxon>
        <taxon>Hyphomicrobiales</taxon>
        <taxon>Rhizobiaceae</taxon>
        <taxon>Rhizobium/Agrobacterium group</taxon>
        <taxon>Rhizobium</taxon>
    </lineage>
</organism>
<feature type="region of interest" description="Disordered" evidence="7">
    <location>
        <begin position="377"/>
        <end position="401"/>
    </location>
</feature>
<dbReference type="Pfam" id="PF25954">
    <property type="entry name" value="Beta-barrel_RND_2"/>
    <property type="match status" value="1"/>
</dbReference>
<dbReference type="Gene3D" id="2.40.30.170">
    <property type="match status" value="1"/>
</dbReference>
<dbReference type="PANTHER" id="PTHR32347:SF14">
    <property type="entry name" value="EFFLUX SYSTEM COMPONENT YKNX-RELATED"/>
    <property type="match status" value="1"/>
</dbReference>
<comment type="similarity">
    <text evidence="2">Belongs to the Gfa family.</text>
</comment>
<dbReference type="InterPro" id="IPR006143">
    <property type="entry name" value="RND_pump_MFP"/>
</dbReference>
<evidence type="ECO:0000256" key="2">
    <source>
        <dbReference type="ARBA" id="ARBA00005495"/>
    </source>
</evidence>
<dbReference type="Proteomes" id="UP000184749">
    <property type="component" value="Chromosome"/>
</dbReference>
<evidence type="ECO:0000313" key="9">
    <source>
        <dbReference type="EMBL" id="APO67616.1"/>
    </source>
</evidence>
<proteinExistence type="inferred from homology"/>
<evidence type="ECO:0000256" key="5">
    <source>
        <dbReference type="ARBA" id="ARBA00022833"/>
    </source>
</evidence>
<dbReference type="InterPro" id="IPR058624">
    <property type="entry name" value="MdtA-like_HH"/>
</dbReference>
<dbReference type="GO" id="GO:0016020">
    <property type="term" value="C:membrane"/>
    <property type="evidence" value="ECO:0007669"/>
    <property type="project" value="InterPro"/>
</dbReference>